<protein>
    <submittedName>
        <fullName evidence="2">(pine wood nematode) hypothetical protein</fullName>
    </submittedName>
</protein>
<accession>A0A1I7RI54</accession>
<evidence type="ECO:0000313" key="2">
    <source>
        <dbReference type="EMBL" id="CAD5225862.1"/>
    </source>
</evidence>
<proteinExistence type="predicted"/>
<gene>
    <name evidence="2" type="ORF">BXYJ_LOCUS8757</name>
</gene>
<feature type="region of interest" description="Disordered" evidence="1">
    <location>
        <begin position="1"/>
        <end position="109"/>
    </location>
</feature>
<reference evidence="3" key="2">
    <citation type="submission" date="2020-08" db="EMBL/GenBank/DDBJ databases">
        <authorList>
            <person name="Kikuchi T."/>
        </authorList>
    </citation>
    <scope>NUCLEOTIDE SEQUENCE</scope>
    <source>
        <strain evidence="2">Ka4C1</strain>
    </source>
</reference>
<feature type="compositionally biased region" description="Basic and acidic residues" evidence="1">
    <location>
        <begin position="50"/>
        <end position="83"/>
    </location>
</feature>
<dbReference type="EMBL" id="CAJFCV020000004">
    <property type="protein sequence ID" value="CAG9115147.1"/>
    <property type="molecule type" value="Genomic_DNA"/>
</dbReference>
<evidence type="ECO:0000313" key="6">
    <source>
        <dbReference type="WBParaSite" id="BXY_0038300.1"/>
    </source>
</evidence>
<evidence type="ECO:0000313" key="4">
    <source>
        <dbReference type="Proteomes" id="UP000095284"/>
    </source>
</evidence>
<keyword evidence="5" id="KW-1185">Reference proteome</keyword>
<evidence type="ECO:0000256" key="1">
    <source>
        <dbReference type="SAM" id="MobiDB-lite"/>
    </source>
</evidence>
<dbReference type="Proteomes" id="UP000582659">
    <property type="component" value="Unassembled WGS sequence"/>
</dbReference>
<dbReference type="InterPro" id="IPR024130">
    <property type="entry name" value="DAP1/DAPL1"/>
</dbReference>
<feature type="compositionally biased region" description="Basic and acidic residues" evidence="1">
    <location>
        <begin position="1"/>
        <end position="10"/>
    </location>
</feature>
<organism evidence="4 6">
    <name type="scientific">Bursaphelenchus xylophilus</name>
    <name type="common">Pinewood nematode worm</name>
    <name type="synonym">Aphelenchoides xylophilus</name>
    <dbReference type="NCBI Taxonomy" id="6326"/>
    <lineage>
        <taxon>Eukaryota</taxon>
        <taxon>Metazoa</taxon>
        <taxon>Ecdysozoa</taxon>
        <taxon>Nematoda</taxon>
        <taxon>Chromadorea</taxon>
        <taxon>Rhabditida</taxon>
        <taxon>Tylenchina</taxon>
        <taxon>Tylenchomorpha</taxon>
        <taxon>Aphelenchoidea</taxon>
        <taxon>Aphelenchoididae</taxon>
        <taxon>Bursaphelenchus</taxon>
    </lineage>
</organism>
<dbReference type="Proteomes" id="UP000095284">
    <property type="component" value="Unplaced"/>
</dbReference>
<sequence length="109" mass="12832">MSDQLHEESTLKAGHPPAEKVSGRRRITRKERSASMGENGEENDGPMMEWDEKKMKMTKAEIRELHRAQPSDRIRAKHEKPLPCHEPQSNRKTTRKSHEFELFQPKRFN</sequence>
<dbReference type="Proteomes" id="UP000659654">
    <property type="component" value="Unassembled WGS sequence"/>
</dbReference>
<evidence type="ECO:0000313" key="3">
    <source>
        <dbReference type="EMBL" id="CAG9115147.1"/>
    </source>
</evidence>
<reference evidence="6" key="1">
    <citation type="submission" date="2016-11" db="UniProtKB">
        <authorList>
            <consortium name="WormBaseParasite"/>
        </authorList>
    </citation>
    <scope>IDENTIFICATION</scope>
</reference>
<dbReference type="WBParaSite" id="BXY_0038300.1">
    <property type="protein sequence ID" value="BXY_0038300.1"/>
    <property type="gene ID" value="BXY_0038300"/>
</dbReference>
<name>A0A1I7RI54_BURXY</name>
<dbReference type="AlphaFoldDB" id="A0A1I7RI54"/>
<dbReference type="OrthoDB" id="5973225at2759"/>
<dbReference type="Pfam" id="PF15228">
    <property type="entry name" value="DAP"/>
    <property type="match status" value="1"/>
</dbReference>
<evidence type="ECO:0000313" key="5">
    <source>
        <dbReference type="Proteomes" id="UP000659654"/>
    </source>
</evidence>
<dbReference type="EMBL" id="CAJFDI010000004">
    <property type="protein sequence ID" value="CAD5225862.1"/>
    <property type="molecule type" value="Genomic_DNA"/>
</dbReference>